<dbReference type="Proteomes" id="UP001165083">
    <property type="component" value="Unassembled WGS sequence"/>
</dbReference>
<evidence type="ECO:0000313" key="2">
    <source>
        <dbReference type="EMBL" id="GMF32504.1"/>
    </source>
</evidence>
<keyword evidence="3" id="KW-1185">Reference proteome</keyword>
<gene>
    <name evidence="2" type="ORF">Plil01_001389300</name>
</gene>
<feature type="region of interest" description="Disordered" evidence="1">
    <location>
        <begin position="126"/>
        <end position="152"/>
    </location>
</feature>
<name>A0A9W6X6I5_9STRA</name>
<sequence>MPRSVTLSNVDGVVFGHGKVYQHALVADDKNGNIPTASESETTPVASIRNESEQTLTKLLLVHDMADNIAQLQQDVSDLKKSNCCCSAERSDFCHSNSNQRVVVSSAAIIRQPIPLDESELTITKEDYQDQAARKPPTWKSISSRNRQSKIT</sequence>
<evidence type="ECO:0000313" key="3">
    <source>
        <dbReference type="Proteomes" id="UP001165083"/>
    </source>
</evidence>
<feature type="compositionally biased region" description="Polar residues" evidence="1">
    <location>
        <begin position="140"/>
        <end position="152"/>
    </location>
</feature>
<proteinExistence type="predicted"/>
<dbReference type="AlphaFoldDB" id="A0A9W6X6I5"/>
<protein>
    <submittedName>
        <fullName evidence="2">Unnamed protein product</fullName>
    </submittedName>
</protein>
<evidence type="ECO:0000256" key="1">
    <source>
        <dbReference type="SAM" id="MobiDB-lite"/>
    </source>
</evidence>
<organism evidence="2 3">
    <name type="scientific">Phytophthora lilii</name>
    <dbReference type="NCBI Taxonomy" id="2077276"/>
    <lineage>
        <taxon>Eukaryota</taxon>
        <taxon>Sar</taxon>
        <taxon>Stramenopiles</taxon>
        <taxon>Oomycota</taxon>
        <taxon>Peronosporomycetes</taxon>
        <taxon>Peronosporales</taxon>
        <taxon>Peronosporaceae</taxon>
        <taxon>Phytophthora</taxon>
    </lineage>
</organism>
<accession>A0A9W6X6I5</accession>
<comment type="caution">
    <text evidence="2">The sequence shown here is derived from an EMBL/GenBank/DDBJ whole genome shotgun (WGS) entry which is preliminary data.</text>
</comment>
<reference evidence="2" key="1">
    <citation type="submission" date="2023-04" db="EMBL/GenBank/DDBJ databases">
        <title>Phytophthora lilii NBRC 32176.</title>
        <authorList>
            <person name="Ichikawa N."/>
            <person name="Sato H."/>
            <person name="Tonouchi N."/>
        </authorList>
    </citation>
    <scope>NUCLEOTIDE SEQUENCE</scope>
    <source>
        <strain evidence="2">NBRC 32176</strain>
    </source>
</reference>
<dbReference type="EMBL" id="BSXW01000992">
    <property type="protein sequence ID" value="GMF32504.1"/>
    <property type="molecule type" value="Genomic_DNA"/>
</dbReference>